<dbReference type="GO" id="GO:0006955">
    <property type="term" value="P:immune response"/>
    <property type="evidence" value="ECO:0007669"/>
    <property type="project" value="TreeGrafter"/>
</dbReference>
<dbReference type="GO" id="GO:0009897">
    <property type="term" value="C:external side of plasma membrane"/>
    <property type="evidence" value="ECO:0007669"/>
    <property type="project" value="TreeGrafter"/>
</dbReference>
<evidence type="ECO:0000256" key="4">
    <source>
        <dbReference type="SAM" id="SignalP"/>
    </source>
</evidence>
<dbReference type="InterPro" id="IPR001039">
    <property type="entry name" value="MHC_I_a_a1/a2"/>
</dbReference>
<evidence type="ECO:0000313" key="7">
    <source>
        <dbReference type="RefSeq" id="XP_028249160.1"/>
    </source>
</evidence>
<keyword evidence="3" id="KW-0472">Membrane</keyword>
<dbReference type="InterPro" id="IPR050208">
    <property type="entry name" value="MHC_class-I_related"/>
</dbReference>
<protein>
    <submittedName>
        <fullName evidence="7">Major histocompatibility complex class I-related gene protein-like</fullName>
    </submittedName>
</protein>
<keyword evidence="3" id="KW-0812">Transmembrane</keyword>
<dbReference type="PROSITE" id="PS50835">
    <property type="entry name" value="IG_LIKE"/>
    <property type="match status" value="1"/>
</dbReference>
<dbReference type="InParanoid" id="A0A6P7H2D0"/>
<keyword evidence="3" id="KW-1133">Transmembrane helix</keyword>
<dbReference type="PANTHER" id="PTHR16675">
    <property type="entry name" value="MHC CLASS I-RELATED"/>
    <property type="match status" value="1"/>
</dbReference>
<evidence type="ECO:0000256" key="3">
    <source>
        <dbReference type="SAM" id="Phobius"/>
    </source>
</evidence>
<dbReference type="FunFam" id="2.60.40.10:FF:000943">
    <property type="entry name" value="Classical MHC class I molecule, alpha-chain"/>
    <property type="match status" value="1"/>
</dbReference>
<feature type="chain" id="PRO_5028311476" evidence="4">
    <location>
        <begin position="17"/>
        <end position="354"/>
    </location>
</feature>
<dbReference type="SUPFAM" id="SSF48726">
    <property type="entry name" value="Immunoglobulin"/>
    <property type="match status" value="1"/>
</dbReference>
<evidence type="ECO:0000256" key="2">
    <source>
        <dbReference type="RuleBase" id="RU004439"/>
    </source>
</evidence>
<comment type="similarity">
    <text evidence="2">Belongs to the MHC class I family.</text>
</comment>
<dbReference type="InterPro" id="IPR013783">
    <property type="entry name" value="Ig-like_fold"/>
</dbReference>
<dbReference type="Gene3D" id="2.60.40.10">
    <property type="entry name" value="Immunoglobulins"/>
    <property type="match status" value="1"/>
</dbReference>
<keyword evidence="6" id="KW-1185">Reference proteome</keyword>
<feature type="domain" description="Ig-like" evidence="5">
    <location>
        <begin position="202"/>
        <end position="276"/>
    </location>
</feature>
<dbReference type="InterPro" id="IPR003597">
    <property type="entry name" value="Ig_C1-set"/>
</dbReference>
<dbReference type="SMART" id="SM00407">
    <property type="entry name" value="IGc1"/>
    <property type="match status" value="1"/>
</dbReference>
<keyword evidence="4" id="KW-0732">Signal</keyword>
<dbReference type="Pfam" id="PF00129">
    <property type="entry name" value="MHC_I"/>
    <property type="match status" value="1"/>
</dbReference>
<dbReference type="AlphaFoldDB" id="A0A6P7H2D0"/>
<dbReference type="Gene3D" id="3.30.500.10">
    <property type="entry name" value="MHC class I-like antigen recognition-like"/>
    <property type="match status" value="1"/>
</dbReference>
<dbReference type="Pfam" id="PF07654">
    <property type="entry name" value="C1-set"/>
    <property type="match status" value="1"/>
</dbReference>
<accession>A0A6P7H2D0</accession>
<proteinExistence type="inferred from homology"/>
<keyword evidence="1" id="KW-0325">Glycoprotein</keyword>
<dbReference type="PRINTS" id="PR01638">
    <property type="entry name" value="MHCCLASSI"/>
</dbReference>
<dbReference type="InterPro" id="IPR007110">
    <property type="entry name" value="Ig-like_dom"/>
</dbReference>
<feature type="signal peptide" evidence="4">
    <location>
        <begin position="1"/>
        <end position="16"/>
    </location>
</feature>
<dbReference type="InterPro" id="IPR037055">
    <property type="entry name" value="MHC_I-like_Ag-recog_sf"/>
</dbReference>
<dbReference type="RefSeq" id="XP_028249160.1">
    <property type="nucleotide sequence ID" value="XM_028393359.1"/>
</dbReference>
<organism evidence="6 7">
    <name type="scientific">Parambassis ranga</name>
    <name type="common">Indian glassy fish</name>
    <dbReference type="NCBI Taxonomy" id="210632"/>
    <lineage>
        <taxon>Eukaryota</taxon>
        <taxon>Metazoa</taxon>
        <taxon>Chordata</taxon>
        <taxon>Craniata</taxon>
        <taxon>Vertebrata</taxon>
        <taxon>Euteleostomi</taxon>
        <taxon>Actinopterygii</taxon>
        <taxon>Neopterygii</taxon>
        <taxon>Teleostei</taxon>
        <taxon>Neoteleostei</taxon>
        <taxon>Acanthomorphata</taxon>
        <taxon>Ovalentaria</taxon>
        <taxon>Ambassidae</taxon>
        <taxon>Parambassis</taxon>
    </lineage>
</organism>
<dbReference type="PANTHER" id="PTHR16675:SF237">
    <property type="entry name" value="MHC CLASS I ANTIGEN TRANSCRIPT VARIANT 1-RELATED"/>
    <property type="match status" value="1"/>
</dbReference>
<evidence type="ECO:0000256" key="1">
    <source>
        <dbReference type="ARBA" id="ARBA00023180"/>
    </source>
</evidence>
<evidence type="ECO:0000259" key="5">
    <source>
        <dbReference type="PROSITE" id="PS50835"/>
    </source>
</evidence>
<reference evidence="7" key="1">
    <citation type="submission" date="2025-08" db="UniProtKB">
        <authorList>
            <consortium name="RefSeq"/>
        </authorList>
    </citation>
    <scope>IDENTIFICATION</scope>
</reference>
<dbReference type="InterPro" id="IPR036179">
    <property type="entry name" value="Ig-like_dom_sf"/>
</dbReference>
<dbReference type="SUPFAM" id="SSF54452">
    <property type="entry name" value="MHC antigen-recognition domain"/>
    <property type="match status" value="1"/>
</dbReference>
<feature type="transmembrane region" description="Helical" evidence="3">
    <location>
        <begin position="306"/>
        <end position="331"/>
    </location>
</feature>
<dbReference type="GeneID" id="114426155"/>
<dbReference type="GO" id="GO:0005615">
    <property type="term" value="C:extracellular space"/>
    <property type="evidence" value="ECO:0007669"/>
    <property type="project" value="TreeGrafter"/>
</dbReference>
<evidence type="ECO:0000313" key="6">
    <source>
        <dbReference type="Proteomes" id="UP000515145"/>
    </source>
</evidence>
<gene>
    <name evidence="7" type="primary">LOC114426155</name>
</gene>
<dbReference type="Proteomes" id="UP000515145">
    <property type="component" value="Chromosome 2"/>
</dbReference>
<dbReference type="InterPro" id="IPR011162">
    <property type="entry name" value="MHC_I/II-like_Ag-recog"/>
</dbReference>
<sequence length="354" mass="39804">MTAFSLLLLVCHVSSAVKHTLKYYTTASSGVENQPEFVIVALVDGVQAAYCDGSNKILEAKQEWGRKVFDSDPQLYQRYSVECFENQPNLFKATISSLKQRFNHSTGVHTFQSVEGCEWDDTTGEVAGSVHYDYNGEDFIAFDVSTLTWVALKQQAFLTKLSWDVQRARLKYNQRFITQICPERLKTYLQHGRSSLLRTDRPSVSLLQKTPSSAVSCHTTGFYPDRALMFWSKDGEEIHEGVEHGEILPNHDGTFQMSVDLNVSSVQEEDWRKYHCVFQFIGAEDAIFTKLDKTLIRTNWVKPYHVTVPVVAAAVVVLALVAMATAGGYLVHKQRKEAADSTELPEATNLNTAS</sequence>
<name>A0A6P7H2D0_9TELE</name>
<dbReference type="InterPro" id="IPR011161">
    <property type="entry name" value="MHC_I-like_Ag-recog"/>
</dbReference>
<dbReference type="OrthoDB" id="8936120at2759"/>